<protein>
    <submittedName>
        <fullName evidence="1">Uncharacterized protein</fullName>
    </submittedName>
</protein>
<evidence type="ECO:0000313" key="2">
    <source>
        <dbReference type="Proteomes" id="UP000650467"/>
    </source>
</evidence>
<organism evidence="1 2">
    <name type="scientific">Chlamydomonas incerta</name>
    <dbReference type="NCBI Taxonomy" id="51695"/>
    <lineage>
        <taxon>Eukaryota</taxon>
        <taxon>Viridiplantae</taxon>
        <taxon>Chlorophyta</taxon>
        <taxon>core chlorophytes</taxon>
        <taxon>Chlorophyceae</taxon>
        <taxon>CS clade</taxon>
        <taxon>Chlamydomonadales</taxon>
        <taxon>Chlamydomonadaceae</taxon>
        <taxon>Chlamydomonas</taxon>
    </lineage>
</organism>
<dbReference type="EMBL" id="JAEHOC010000001">
    <property type="protein sequence ID" value="KAG2446009.1"/>
    <property type="molecule type" value="Genomic_DNA"/>
</dbReference>
<proteinExistence type="predicted"/>
<dbReference type="Proteomes" id="UP000650467">
    <property type="component" value="Unassembled WGS sequence"/>
</dbReference>
<accession>A0A835WEF4</accession>
<sequence length="96" mass="11052">MSDLTGPRRHGFTFLRRPEPTCYTVVQPCTISRHVCTAVAYTAIGWAARSYKAAFEKIEADGRAFREVHEVKMQAVRDLHEVKMQAIRDVWDARRS</sequence>
<keyword evidence="2" id="KW-1185">Reference proteome</keyword>
<dbReference type="AlphaFoldDB" id="A0A835WEF4"/>
<reference evidence="1" key="1">
    <citation type="journal article" date="2020" name="bioRxiv">
        <title>Comparative genomics of Chlamydomonas.</title>
        <authorList>
            <person name="Craig R.J."/>
            <person name="Hasan A.R."/>
            <person name="Ness R.W."/>
            <person name="Keightley P.D."/>
        </authorList>
    </citation>
    <scope>NUCLEOTIDE SEQUENCE</scope>
    <source>
        <strain evidence="1">SAG 7.73</strain>
    </source>
</reference>
<comment type="caution">
    <text evidence="1">The sequence shown here is derived from an EMBL/GenBank/DDBJ whole genome shotgun (WGS) entry which is preliminary data.</text>
</comment>
<name>A0A835WEF4_CHLIN</name>
<gene>
    <name evidence="1" type="ORF">HXX76_000612</name>
</gene>
<evidence type="ECO:0000313" key="1">
    <source>
        <dbReference type="EMBL" id="KAG2446009.1"/>
    </source>
</evidence>